<reference evidence="1 2" key="1">
    <citation type="submission" date="2021-06" db="EMBL/GenBank/DDBJ databases">
        <title>Caerostris extrusa draft genome.</title>
        <authorList>
            <person name="Kono N."/>
            <person name="Arakawa K."/>
        </authorList>
    </citation>
    <scope>NUCLEOTIDE SEQUENCE [LARGE SCALE GENOMIC DNA]</scope>
</reference>
<dbReference type="AlphaFoldDB" id="A0AAV4W0P0"/>
<gene>
    <name evidence="1" type="ORF">CEXT_790821</name>
</gene>
<organism evidence="1 2">
    <name type="scientific">Caerostris extrusa</name>
    <name type="common">Bark spider</name>
    <name type="synonym">Caerostris bankana</name>
    <dbReference type="NCBI Taxonomy" id="172846"/>
    <lineage>
        <taxon>Eukaryota</taxon>
        <taxon>Metazoa</taxon>
        <taxon>Ecdysozoa</taxon>
        <taxon>Arthropoda</taxon>
        <taxon>Chelicerata</taxon>
        <taxon>Arachnida</taxon>
        <taxon>Araneae</taxon>
        <taxon>Araneomorphae</taxon>
        <taxon>Entelegynae</taxon>
        <taxon>Araneoidea</taxon>
        <taxon>Araneidae</taxon>
        <taxon>Caerostris</taxon>
    </lineage>
</organism>
<sequence>MIYLSGDSLGLRLSKPQDHNDINPVRIRVYSDHTANAFFKKRPLWPAFYPPPLSEAGEQGATASPSPREWVARLVGLREPRDIIWTVTEAGKVTNGGDYRKRRSP</sequence>
<proteinExistence type="predicted"/>
<evidence type="ECO:0000313" key="1">
    <source>
        <dbReference type="EMBL" id="GIY75243.1"/>
    </source>
</evidence>
<evidence type="ECO:0000313" key="2">
    <source>
        <dbReference type="Proteomes" id="UP001054945"/>
    </source>
</evidence>
<comment type="caution">
    <text evidence="1">The sequence shown here is derived from an EMBL/GenBank/DDBJ whole genome shotgun (WGS) entry which is preliminary data.</text>
</comment>
<keyword evidence="2" id="KW-1185">Reference proteome</keyword>
<protein>
    <submittedName>
        <fullName evidence="1">Uncharacterized protein</fullName>
    </submittedName>
</protein>
<dbReference type="EMBL" id="BPLR01015314">
    <property type="protein sequence ID" value="GIY75243.1"/>
    <property type="molecule type" value="Genomic_DNA"/>
</dbReference>
<dbReference type="Proteomes" id="UP001054945">
    <property type="component" value="Unassembled WGS sequence"/>
</dbReference>
<accession>A0AAV4W0P0</accession>
<name>A0AAV4W0P0_CAEEX</name>